<dbReference type="InterPro" id="IPR029472">
    <property type="entry name" value="Copia-like_N"/>
</dbReference>
<dbReference type="OrthoDB" id="5544992at2759"/>
<dbReference type="PANTHER" id="PTHR37610">
    <property type="entry name" value="CCHC-TYPE DOMAIN-CONTAINING PROTEIN"/>
    <property type="match status" value="1"/>
</dbReference>
<dbReference type="AlphaFoldDB" id="A0A2Z7CNL8"/>
<sequence length="246" mass="28256">MPVIRTALEDSSSPYYLQKVDHPGVLLVSNLLPGSNYNTWSRSMIVALTTKNKIGFIYNSIDQPRSEDLLYGSWRRCNSMVISWILNSVTRDIADSLMYMPTAREIWIDLHDIFHESNAPRVYQIKKFLNGLQQGSMDISLYYTKERIFLWDELGDYQPTSVCNCGSMKEWITYQNQGTVTRTDLAFAVNKLSQYVSKPRLPHMEAALNILRYVKGNIGQGLFYGSNSDLRLKFFSDADWGAFLDT</sequence>
<gene>
    <name evidence="2" type="ORF">F511_21401</name>
</gene>
<dbReference type="Proteomes" id="UP000250235">
    <property type="component" value="Unassembled WGS sequence"/>
</dbReference>
<dbReference type="Pfam" id="PF14244">
    <property type="entry name" value="Retrotran_gag_3"/>
    <property type="match status" value="1"/>
</dbReference>
<protein>
    <recommendedName>
        <fullName evidence="1">Retrotransposon Copia-like N-terminal domain-containing protein</fullName>
    </recommendedName>
</protein>
<accession>A0A2Z7CNL8</accession>
<keyword evidence="3" id="KW-1185">Reference proteome</keyword>
<evidence type="ECO:0000313" key="3">
    <source>
        <dbReference type="Proteomes" id="UP000250235"/>
    </source>
</evidence>
<organism evidence="2 3">
    <name type="scientific">Dorcoceras hygrometricum</name>
    <dbReference type="NCBI Taxonomy" id="472368"/>
    <lineage>
        <taxon>Eukaryota</taxon>
        <taxon>Viridiplantae</taxon>
        <taxon>Streptophyta</taxon>
        <taxon>Embryophyta</taxon>
        <taxon>Tracheophyta</taxon>
        <taxon>Spermatophyta</taxon>
        <taxon>Magnoliopsida</taxon>
        <taxon>eudicotyledons</taxon>
        <taxon>Gunneridae</taxon>
        <taxon>Pentapetalae</taxon>
        <taxon>asterids</taxon>
        <taxon>lamiids</taxon>
        <taxon>Lamiales</taxon>
        <taxon>Gesneriaceae</taxon>
        <taxon>Didymocarpoideae</taxon>
        <taxon>Trichosporeae</taxon>
        <taxon>Loxocarpinae</taxon>
        <taxon>Dorcoceras</taxon>
    </lineage>
</organism>
<dbReference type="EMBL" id="KQ995678">
    <property type="protein sequence ID" value="KZV46319.1"/>
    <property type="molecule type" value="Genomic_DNA"/>
</dbReference>
<name>A0A2Z7CNL8_9LAMI</name>
<proteinExistence type="predicted"/>
<evidence type="ECO:0000313" key="2">
    <source>
        <dbReference type="EMBL" id="KZV46319.1"/>
    </source>
</evidence>
<feature type="domain" description="Retrotransposon Copia-like N-terminal" evidence="1">
    <location>
        <begin position="20"/>
        <end position="64"/>
    </location>
</feature>
<evidence type="ECO:0000259" key="1">
    <source>
        <dbReference type="Pfam" id="PF14244"/>
    </source>
</evidence>
<reference evidence="2 3" key="1">
    <citation type="journal article" date="2015" name="Proc. Natl. Acad. Sci. U.S.A.">
        <title>The resurrection genome of Boea hygrometrica: A blueprint for survival of dehydration.</title>
        <authorList>
            <person name="Xiao L."/>
            <person name="Yang G."/>
            <person name="Zhang L."/>
            <person name="Yang X."/>
            <person name="Zhao S."/>
            <person name="Ji Z."/>
            <person name="Zhou Q."/>
            <person name="Hu M."/>
            <person name="Wang Y."/>
            <person name="Chen M."/>
            <person name="Xu Y."/>
            <person name="Jin H."/>
            <person name="Xiao X."/>
            <person name="Hu G."/>
            <person name="Bao F."/>
            <person name="Hu Y."/>
            <person name="Wan P."/>
            <person name="Li L."/>
            <person name="Deng X."/>
            <person name="Kuang T."/>
            <person name="Xiang C."/>
            <person name="Zhu J.K."/>
            <person name="Oliver M.J."/>
            <person name="He Y."/>
        </authorList>
    </citation>
    <scope>NUCLEOTIDE SEQUENCE [LARGE SCALE GENOMIC DNA]</scope>
    <source>
        <strain evidence="3">cv. XS01</strain>
    </source>
</reference>
<dbReference type="PANTHER" id="PTHR37610:SF97">
    <property type="entry name" value="RETROTRANSPOSON GAG DOMAIN-CONTAINING PROTEIN"/>
    <property type="match status" value="1"/>
</dbReference>